<feature type="domain" description="Fumarylacetoacetase-like C-terminal" evidence="3">
    <location>
        <begin position="82"/>
        <end position="298"/>
    </location>
</feature>
<dbReference type="Proteomes" id="UP001501591">
    <property type="component" value="Unassembled WGS sequence"/>
</dbReference>
<proteinExistence type="inferred from homology"/>
<dbReference type="SUPFAM" id="SSF56529">
    <property type="entry name" value="FAH"/>
    <property type="match status" value="1"/>
</dbReference>
<evidence type="ECO:0000313" key="4">
    <source>
        <dbReference type="EMBL" id="GAA3936398.1"/>
    </source>
</evidence>
<dbReference type="Gene3D" id="2.30.30.980">
    <property type="match status" value="1"/>
</dbReference>
<comment type="similarity">
    <text evidence="1">Belongs to the FAH family.</text>
</comment>
<dbReference type="PANTHER" id="PTHR42796:SF4">
    <property type="entry name" value="FUMARYLACETOACETATE HYDROLASE DOMAIN-CONTAINING PROTEIN 2A"/>
    <property type="match status" value="1"/>
</dbReference>
<dbReference type="InterPro" id="IPR051121">
    <property type="entry name" value="FAH"/>
</dbReference>
<dbReference type="InterPro" id="IPR011234">
    <property type="entry name" value="Fumarylacetoacetase-like_C"/>
</dbReference>
<keyword evidence="5" id="KW-1185">Reference proteome</keyword>
<dbReference type="Gene3D" id="3.90.850.10">
    <property type="entry name" value="Fumarylacetoacetase-like, C-terminal domain"/>
    <property type="match status" value="1"/>
</dbReference>
<evidence type="ECO:0000256" key="1">
    <source>
        <dbReference type="ARBA" id="ARBA00010211"/>
    </source>
</evidence>
<keyword evidence="4" id="KW-0378">Hydrolase</keyword>
<keyword evidence="2" id="KW-0479">Metal-binding</keyword>
<protein>
    <submittedName>
        <fullName evidence="4">Fumarylacetoacetate hydrolase family protein</fullName>
    </submittedName>
</protein>
<comment type="caution">
    <text evidence="4">The sequence shown here is derived from an EMBL/GenBank/DDBJ whole genome shotgun (WGS) entry which is preliminary data.</text>
</comment>
<dbReference type="PANTHER" id="PTHR42796">
    <property type="entry name" value="FUMARYLACETOACETATE HYDROLASE DOMAIN-CONTAINING PROTEIN 2A-RELATED"/>
    <property type="match status" value="1"/>
</dbReference>
<evidence type="ECO:0000256" key="2">
    <source>
        <dbReference type="ARBA" id="ARBA00022723"/>
    </source>
</evidence>
<evidence type="ECO:0000313" key="5">
    <source>
        <dbReference type="Proteomes" id="UP001501591"/>
    </source>
</evidence>
<organism evidence="4 5">
    <name type="scientific">Microbacterium soli</name>
    <dbReference type="NCBI Taxonomy" id="446075"/>
    <lineage>
        <taxon>Bacteria</taxon>
        <taxon>Bacillati</taxon>
        <taxon>Actinomycetota</taxon>
        <taxon>Actinomycetes</taxon>
        <taxon>Micrococcales</taxon>
        <taxon>Microbacteriaceae</taxon>
        <taxon>Microbacterium</taxon>
    </lineage>
</organism>
<accession>A0ABP7N436</accession>
<sequence>MKIVSYGAKRAERPGVFEPGRGIAPLDPLLRSMGMCALDTNQVLGMLDLLQPLIEGALDGPGVEWIAEGAVRLGPPVPAPEKVLVAGGNYQSHVDEAMGRKNAPSPSEPIIILKPSNTVIGPHDDLIVPRQTEQFDYETEIGVVVGRGGRYIGVEDAYEHVAGYLIANDVTARDLAFKDVHISPVFSQMTRAKGIPTGAPLGPWLATKDEIPDPHRLELRCWINGELRQAGRSDEMIVDIPHLIADFSKIIELSPGDVIMTGTTTGCGAFQDPPSFLTGGDVVKMEITGLGTMQTPVVDEVV</sequence>
<dbReference type="GO" id="GO:0016787">
    <property type="term" value="F:hydrolase activity"/>
    <property type="evidence" value="ECO:0007669"/>
    <property type="project" value="UniProtKB-KW"/>
</dbReference>
<dbReference type="Pfam" id="PF01557">
    <property type="entry name" value="FAA_hydrolase"/>
    <property type="match status" value="1"/>
</dbReference>
<reference evidence="5" key="1">
    <citation type="journal article" date="2019" name="Int. J. Syst. Evol. Microbiol.">
        <title>The Global Catalogue of Microorganisms (GCM) 10K type strain sequencing project: providing services to taxonomists for standard genome sequencing and annotation.</title>
        <authorList>
            <consortium name="The Broad Institute Genomics Platform"/>
            <consortium name="The Broad Institute Genome Sequencing Center for Infectious Disease"/>
            <person name="Wu L."/>
            <person name="Ma J."/>
        </authorList>
    </citation>
    <scope>NUCLEOTIDE SEQUENCE [LARGE SCALE GENOMIC DNA]</scope>
    <source>
        <strain evidence="5">JCM 17024</strain>
    </source>
</reference>
<dbReference type="RefSeq" id="WP_344818758.1">
    <property type="nucleotide sequence ID" value="NZ_BAABCP010000001.1"/>
</dbReference>
<gene>
    <name evidence="4" type="ORF">GCM10022383_13400</name>
</gene>
<dbReference type="InterPro" id="IPR036663">
    <property type="entry name" value="Fumarylacetoacetase_C_sf"/>
</dbReference>
<evidence type="ECO:0000259" key="3">
    <source>
        <dbReference type="Pfam" id="PF01557"/>
    </source>
</evidence>
<dbReference type="EMBL" id="BAABCP010000001">
    <property type="protein sequence ID" value="GAA3936398.1"/>
    <property type="molecule type" value="Genomic_DNA"/>
</dbReference>
<name>A0ABP7N436_9MICO</name>